<accession>A0A2W5A2A1</accession>
<dbReference type="AlphaFoldDB" id="A0A2W5A2A1"/>
<reference evidence="1 2" key="1">
    <citation type="submission" date="2017-08" db="EMBL/GenBank/DDBJ databases">
        <title>Infants hospitalized years apart are colonized by the same room-sourced microbial strains.</title>
        <authorList>
            <person name="Brooks B."/>
            <person name="Olm M.R."/>
            <person name="Firek B.A."/>
            <person name="Baker R."/>
            <person name="Thomas B.C."/>
            <person name="Morowitz M.J."/>
            <person name="Banfield J.F."/>
        </authorList>
    </citation>
    <scope>NUCLEOTIDE SEQUENCE [LARGE SCALE GENOMIC DNA]</scope>
    <source>
        <strain evidence="1">S2_018_000_R2_104</strain>
    </source>
</reference>
<name>A0A2W5A2A1_9BACT</name>
<evidence type="ECO:0008006" key="3">
    <source>
        <dbReference type="Google" id="ProtNLM"/>
    </source>
</evidence>
<comment type="caution">
    <text evidence="1">The sequence shown here is derived from an EMBL/GenBank/DDBJ whole genome shotgun (WGS) entry which is preliminary data.</text>
</comment>
<dbReference type="Proteomes" id="UP000249557">
    <property type="component" value="Unassembled WGS sequence"/>
</dbReference>
<gene>
    <name evidence="1" type="ORF">DI626_01270</name>
</gene>
<evidence type="ECO:0000313" key="1">
    <source>
        <dbReference type="EMBL" id="PZO88663.1"/>
    </source>
</evidence>
<proteinExistence type="predicted"/>
<sequence>MIKETMKINIKRNNEMNKIKKNVDAYTDHPVITAPQIDKLSGVVDLKDATYCGLVFSNILDCLDDHEPGIVKTPVAGKYALSVKIMFPSAEGFYPSNGAHLLLQISSPKMSKPQVRFEYNPSHLTEKVEERLEDVFIMLFGMGFYQFLHHARFTKVDVCRNIHGTDIEDYLFRAKWSKVAQCFFGADGKLETVSFSKSGNNQMLVYDKARQMHGPNVQHSTTRVEARCRINLTISGLAVLKNPLSRLEIYSVECKHPPYGKAHWQGFQDSCRMRGITNALKKQPPTERKVLRKILQDQPVQWWGMSDDDWEWLWTDALDSAGLLQIPDTAPPLTIAFHVGMAA</sequence>
<protein>
    <recommendedName>
        <fullName evidence="3">Replication initiation factor family protein</fullName>
    </recommendedName>
</protein>
<organism evidence="1 2">
    <name type="scientific">Micavibrio aeruginosavorus</name>
    <dbReference type="NCBI Taxonomy" id="349221"/>
    <lineage>
        <taxon>Bacteria</taxon>
        <taxon>Pseudomonadati</taxon>
        <taxon>Bdellovibrionota</taxon>
        <taxon>Bdellovibrionia</taxon>
        <taxon>Bdellovibrionales</taxon>
        <taxon>Pseudobdellovibrionaceae</taxon>
        <taxon>Micavibrio</taxon>
    </lineage>
</organism>
<evidence type="ECO:0000313" key="2">
    <source>
        <dbReference type="Proteomes" id="UP000249557"/>
    </source>
</evidence>
<dbReference type="EMBL" id="QFNK01000011">
    <property type="protein sequence ID" value="PZO88663.1"/>
    <property type="molecule type" value="Genomic_DNA"/>
</dbReference>